<reference evidence="1 2" key="1">
    <citation type="journal article" date="2017" name="Mol. Plant">
        <title>The Genome of Medicinal Plant Macleaya cordata Provides New Insights into Benzylisoquinoline Alkaloids Metabolism.</title>
        <authorList>
            <person name="Liu X."/>
            <person name="Liu Y."/>
            <person name="Huang P."/>
            <person name="Ma Y."/>
            <person name="Qing Z."/>
            <person name="Tang Q."/>
            <person name="Cao H."/>
            <person name="Cheng P."/>
            <person name="Zheng Y."/>
            <person name="Yuan Z."/>
            <person name="Zhou Y."/>
            <person name="Liu J."/>
            <person name="Tang Z."/>
            <person name="Zhuo Y."/>
            <person name="Zhang Y."/>
            <person name="Yu L."/>
            <person name="Huang J."/>
            <person name="Yang P."/>
            <person name="Peng Q."/>
            <person name="Zhang J."/>
            <person name="Jiang W."/>
            <person name="Zhang Z."/>
            <person name="Lin K."/>
            <person name="Ro D.K."/>
            <person name="Chen X."/>
            <person name="Xiong X."/>
            <person name="Shang Y."/>
            <person name="Huang S."/>
            <person name="Zeng J."/>
        </authorList>
    </citation>
    <scope>NUCLEOTIDE SEQUENCE [LARGE SCALE GENOMIC DNA]</scope>
    <source>
        <strain evidence="2">cv. BLH2017</strain>
        <tissue evidence="1">Root</tissue>
    </source>
</reference>
<dbReference type="InParanoid" id="A0A200PWI2"/>
<dbReference type="OrthoDB" id="1898021at2759"/>
<sequence>MEGVSASMYKGLKGYWRRKDYERLNLDGYSPDRRRKNRVELQDTNGSSSNRRRRFSWRIKITPKLRFFHNISSTKKVIKRLRDAYVKMMVSFARSRVFINGFGGGGGSGASVGYGLGKPNQYDEKVLIEIYKSLIAQGQFVPRDAGILLS</sequence>
<dbReference type="PANTHER" id="PTHR33702:SF5">
    <property type="entry name" value="OS01G0308600 PROTEIN"/>
    <property type="match status" value="1"/>
</dbReference>
<dbReference type="OMA" id="MEIRYWR"/>
<dbReference type="FunCoup" id="A0A200PWI2">
    <property type="interactions" value="465"/>
</dbReference>
<gene>
    <name evidence="1" type="ORF">BVC80_9091g86</name>
</gene>
<keyword evidence="2" id="KW-1185">Reference proteome</keyword>
<name>A0A200PWI2_MACCD</name>
<dbReference type="AlphaFoldDB" id="A0A200PWI2"/>
<dbReference type="PANTHER" id="PTHR33702">
    <property type="entry name" value="BNAA09G40010D PROTEIN"/>
    <property type="match status" value="1"/>
</dbReference>
<evidence type="ECO:0000313" key="1">
    <source>
        <dbReference type="EMBL" id="OVA02579.1"/>
    </source>
</evidence>
<comment type="caution">
    <text evidence="1">The sequence shown here is derived from an EMBL/GenBank/DDBJ whole genome shotgun (WGS) entry which is preliminary data.</text>
</comment>
<organism evidence="1 2">
    <name type="scientific">Macleaya cordata</name>
    <name type="common">Five-seeded plume-poppy</name>
    <name type="synonym">Bocconia cordata</name>
    <dbReference type="NCBI Taxonomy" id="56857"/>
    <lineage>
        <taxon>Eukaryota</taxon>
        <taxon>Viridiplantae</taxon>
        <taxon>Streptophyta</taxon>
        <taxon>Embryophyta</taxon>
        <taxon>Tracheophyta</taxon>
        <taxon>Spermatophyta</taxon>
        <taxon>Magnoliopsida</taxon>
        <taxon>Ranunculales</taxon>
        <taxon>Papaveraceae</taxon>
        <taxon>Papaveroideae</taxon>
        <taxon>Macleaya</taxon>
    </lineage>
</organism>
<evidence type="ECO:0000313" key="2">
    <source>
        <dbReference type="Proteomes" id="UP000195402"/>
    </source>
</evidence>
<protein>
    <submittedName>
        <fullName evidence="1">Uncharacterized protein</fullName>
    </submittedName>
</protein>
<accession>A0A200PWI2</accession>
<proteinExistence type="predicted"/>
<dbReference type="EMBL" id="MVGT01003949">
    <property type="protein sequence ID" value="OVA02579.1"/>
    <property type="molecule type" value="Genomic_DNA"/>
</dbReference>
<dbReference type="STRING" id="56857.A0A200PWI2"/>
<dbReference type="Proteomes" id="UP000195402">
    <property type="component" value="Unassembled WGS sequence"/>
</dbReference>